<evidence type="ECO:0000313" key="1">
    <source>
        <dbReference type="EMBL" id="WEK48419.1"/>
    </source>
</evidence>
<accession>A0AAJ5X972</accession>
<organism evidence="1 2">
    <name type="scientific">Candidatus Andeanibacterium colombiense</name>
    <dbReference type="NCBI Taxonomy" id="3121345"/>
    <lineage>
        <taxon>Bacteria</taxon>
        <taxon>Pseudomonadati</taxon>
        <taxon>Pseudomonadota</taxon>
        <taxon>Alphaproteobacteria</taxon>
        <taxon>Sphingomonadales</taxon>
        <taxon>Sphingomonadaceae</taxon>
        <taxon>Candidatus Andeanibacterium</taxon>
    </lineage>
</organism>
<protein>
    <recommendedName>
        <fullName evidence="3">Sulfotransferase</fullName>
    </recommendedName>
</protein>
<proteinExistence type="predicted"/>
<name>A0AAJ5X972_9SPHN</name>
<reference evidence="1" key="1">
    <citation type="submission" date="2023-03" db="EMBL/GenBank/DDBJ databases">
        <title>Andean soil-derived lignocellulolytic bacterial consortium as a source of novel taxa and putative plastic-active enzymes.</title>
        <authorList>
            <person name="Diaz-Garcia L."/>
            <person name="Chuvochina M."/>
            <person name="Feuerriegel G."/>
            <person name="Bunk B."/>
            <person name="Sproer C."/>
            <person name="Streit W.R."/>
            <person name="Rodriguez L.M."/>
            <person name="Overmann J."/>
            <person name="Jimenez D.J."/>
        </authorList>
    </citation>
    <scope>NUCLEOTIDE SEQUENCE</scope>
    <source>
        <strain evidence="1">MAG 26</strain>
    </source>
</reference>
<gene>
    <name evidence="1" type="ORF">P0Y56_07335</name>
</gene>
<evidence type="ECO:0000313" key="2">
    <source>
        <dbReference type="Proteomes" id="UP001218362"/>
    </source>
</evidence>
<evidence type="ECO:0008006" key="3">
    <source>
        <dbReference type="Google" id="ProtNLM"/>
    </source>
</evidence>
<dbReference type="SUPFAM" id="SSF52540">
    <property type="entry name" value="P-loop containing nucleoside triphosphate hydrolases"/>
    <property type="match status" value="1"/>
</dbReference>
<sequence length="101" mass="11191">MGRFFRNYVRQTDALRALAPERIHLLRYEELVDDIAGESAALFRALGLPFEEGCIDFHLSTGAVATASSEQVRRPLNRDGIGAARAYDAWLGRLKEALAQG</sequence>
<dbReference type="Gene3D" id="3.40.50.300">
    <property type="entry name" value="P-loop containing nucleotide triphosphate hydrolases"/>
    <property type="match status" value="1"/>
</dbReference>
<dbReference type="InterPro" id="IPR027417">
    <property type="entry name" value="P-loop_NTPase"/>
</dbReference>
<dbReference type="Proteomes" id="UP001218362">
    <property type="component" value="Chromosome"/>
</dbReference>
<dbReference type="Pfam" id="PF13469">
    <property type="entry name" value="Sulfotransfer_3"/>
    <property type="match status" value="1"/>
</dbReference>
<dbReference type="KEGG" id="acob:P0Y56_07335"/>
<dbReference type="AlphaFoldDB" id="A0AAJ5X972"/>
<dbReference type="EMBL" id="CP119316">
    <property type="protein sequence ID" value="WEK48419.1"/>
    <property type="molecule type" value="Genomic_DNA"/>
</dbReference>